<keyword evidence="2" id="KW-1185">Reference proteome</keyword>
<accession>A0A7D9IQD3</accession>
<evidence type="ECO:0000313" key="2">
    <source>
        <dbReference type="Proteomes" id="UP001152795"/>
    </source>
</evidence>
<proteinExistence type="predicted"/>
<reference evidence="1" key="1">
    <citation type="submission" date="2020-04" db="EMBL/GenBank/DDBJ databases">
        <authorList>
            <person name="Alioto T."/>
            <person name="Alioto T."/>
            <person name="Gomez Garrido J."/>
        </authorList>
    </citation>
    <scope>NUCLEOTIDE SEQUENCE</scope>
    <source>
        <strain evidence="1">A484AB</strain>
    </source>
</reference>
<protein>
    <submittedName>
        <fullName evidence="1">Uncharacterized protein</fullName>
    </submittedName>
</protein>
<dbReference type="Proteomes" id="UP001152795">
    <property type="component" value="Unassembled WGS sequence"/>
</dbReference>
<organism evidence="1 2">
    <name type="scientific">Paramuricea clavata</name>
    <name type="common">Red gorgonian</name>
    <name type="synonym">Violescent sea-whip</name>
    <dbReference type="NCBI Taxonomy" id="317549"/>
    <lineage>
        <taxon>Eukaryota</taxon>
        <taxon>Metazoa</taxon>
        <taxon>Cnidaria</taxon>
        <taxon>Anthozoa</taxon>
        <taxon>Octocorallia</taxon>
        <taxon>Malacalcyonacea</taxon>
        <taxon>Plexauridae</taxon>
        <taxon>Paramuricea</taxon>
    </lineage>
</organism>
<feature type="non-terminal residue" evidence="1">
    <location>
        <position position="1"/>
    </location>
</feature>
<dbReference type="EMBL" id="CACRXK020006944">
    <property type="protein sequence ID" value="CAB4010886.1"/>
    <property type="molecule type" value="Genomic_DNA"/>
</dbReference>
<gene>
    <name evidence="1" type="ORF">PACLA_8A047788</name>
</gene>
<name>A0A7D9IQD3_PARCT</name>
<comment type="caution">
    <text evidence="1">The sequence shown here is derived from an EMBL/GenBank/DDBJ whole genome shotgun (WGS) entry which is preliminary data.</text>
</comment>
<sequence length="134" mass="15741">ANLVITLERTLHNFPWLSPPTVDKKITINSKDRDTRPWFTKLWEAVYEEEVDDVVTNVTEKEEKLNTIEEKLNVLSEKYEIREKNTQEQVKHLSEVGEARCKKIEEQLSKIQTMLEMMKSNVGPVDNQCKNTHK</sequence>
<evidence type="ECO:0000313" key="1">
    <source>
        <dbReference type="EMBL" id="CAB4010886.1"/>
    </source>
</evidence>
<dbReference type="AlphaFoldDB" id="A0A7D9IQD3"/>